<dbReference type="EMBL" id="AOBV01000009">
    <property type="protein sequence ID" value="ELV07714.1"/>
    <property type="molecule type" value="Genomic_DNA"/>
</dbReference>
<organism evidence="2 3">
    <name type="scientific">Wohlfahrtiimonas chitiniclastica SH04</name>
    <dbReference type="NCBI Taxonomy" id="1261130"/>
    <lineage>
        <taxon>Bacteria</taxon>
        <taxon>Pseudomonadati</taxon>
        <taxon>Pseudomonadota</taxon>
        <taxon>Gammaproteobacteria</taxon>
        <taxon>Cardiobacteriales</taxon>
        <taxon>Ignatzschineriaceae</taxon>
        <taxon>Wohlfahrtiimonas</taxon>
    </lineage>
</organism>
<dbReference type="OrthoDB" id="7065051at2"/>
<keyword evidence="3" id="KW-1185">Reference proteome</keyword>
<dbReference type="HOGENOM" id="CLU_2248988_0_0_6"/>
<accession>L8XY24</accession>
<dbReference type="RefSeq" id="WP_008316352.1">
    <property type="nucleotide sequence ID" value="NZ_KB372782.1"/>
</dbReference>
<evidence type="ECO:0000256" key="1">
    <source>
        <dbReference type="SAM" id="MobiDB-lite"/>
    </source>
</evidence>
<feature type="region of interest" description="Disordered" evidence="1">
    <location>
        <begin position="84"/>
        <end position="104"/>
    </location>
</feature>
<reference evidence="2 3" key="1">
    <citation type="journal article" date="2013" name="Genome Announc.">
        <title>Complete Genome Sequence of Wohlfahrtiimonas chitiniclastica Strain SH04, Isolated from Chrysomya megacephala Collected from Pudong International Airport in China.</title>
        <authorList>
            <person name="Cao X.M."/>
            <person name="Chen T."/>
            <person name="Xu L.Z."/>
            <person name="Yao L.S."/>
            <person name="Qi J."/>
            <person name="Zhang X.L."/>
            <person name="Yan Q.L."/>
            <person name="Deng Y.H."/>
            <person name="Guo T.Y."/>
            <person name="Wang J."/>
            <person name="Hu K.X."/>
            <person name="Xu B.L."/>
        </authorList>
    </citation>
    <scope>NUCLEOTIDE SEQUENCE [LARGE SCALE GENOMIC DNA]</scope>
    <source>
        <strain evidence="2 3">SH04</strain>
    </source>
</reference>
<protein>
    <submittedName>
        <fullName evidence="2">Uncharacterized protein</fullName>
    </submittedName>
</protein>
<dbReference type="AlphaFoldDB" id="L8XY24"/>
<comment type="caution">
    <text evidence="2">The sequence shown here is derived from an EMBL/GenBank/DDBJ whole genome shotgun (WGS) entry which is preliminary data.</text>
</comment>
<dbReference type="Proteomes" id="UP000011617">
    <property type="component" value="Unassembled WGS sequence"/>
</dbReference>
<gene>
    <name evidence="2" type="ORF">F387_01520</name>
</gene>
<name>L8XY24_9GAMM</name>
<evidence type="ECO:0000313" key="2">
    <source>
        <dbReference type="EMBL" id="ELV07714.1"/>
    </source>
</evidence>
<evidence type="ECO:0000313" key="3">
    <source>
        <dbReference type="Proteomes" id="UP000011617"/>
    </source>
</evidence>
<proteinExistence type="predicted"/>
<sequence length="104" mass="12067">MTKKSLTNKLVYMLDILSHTSLNKLEAPRYGDTCINSTKSELEAKGCKFDHVDEMIPNRFGSESKFRRYYLIFIPEHLQKELDEYRKEKSAQPSKVKAPHSGTK</sequence>